<dbReference type="PATRIC" id="fig|516051.4.peg.2030"/>
<dbReference type="InterPro" id="IPR047324">
    <property type="entry name" value="LbH_gamma_CA-like"/>
</dbReference>
<dbReference type="InterPro" id="IPR011004">
    <property type="entry name" value="Trimer_LpxA-like_sf"/>
</dbReference>
<dbReference type="Proteomes" id="UP000032726">
    <property type="component" value="Chromosome"/>
</dbReference>
<proteinExistence type="predicted"/>
<keyword evidence="1" id="KW-0808">Transferase</keyword>
<dbReference type="GO" id="GO:0016740">
    <property type="term" value="F:transferase activity"/>
    <property type="evidence" value="ECO:0007669"/>
    <property type="project" value="UniProtKB-KW"/>
</dbReference>
<sequence>MDSYLWSETEEINIQTAMIIKTVNGKSPVFGEDCFIAENATIVGEVTMGNQCSIWFNAVVRGDVHFIKMGNKVNVQDGAVIHCTYQKSPTTIGNNVSIGHNAIVHGCTVKDNVLIGMGAIVMDDCVIESNSIIAAGAVVTQGTHVPSGTIYAGMPAKKLKEVSAELSAGEIDRIANNYVKYSGWFKDK</sequence>
<protein>
    <submittedName>
        <fullName evidence="1">Hexapeptide transferase family protein</fullName>
    </submittedName>
</protein>
<organism evidence="1 2">
    <name type="scientific">Flagellimonas lutaonensis</name>
    <dbReference type="NCBI Taxonomy" id="516051"/>
    <lineage>
        <taxon>Bacteria</taxon>
        <taxon>Pseudomonadati</taxon>
        <taxon>Bacteroidota</taxon>
        <taxon>Flavobacteriia</taxon>
        <taxon>Flavobacteriales</taxon>
        <taxon>Flavobacteriaceae</taxon>
        <taxon>Flagellimonas</taxon>
    </lineage>
</organism>
<dbReference type="PANTHER" id="PTHR13061">
    <property type="entry name" value="DYNACTIN SUBUNIT P25"/>
    <property type="match status" value="1"/>
</dbReference>
<dbReference type="InterPro" id="IPR050484">
    <property type="entry name" value="Transf_Hexapept/Carb_Anhydrase"/>
</dbReference>
<gene>
    <name evidence="1" type="ORF">VC82_1971</name>
</gene>
<evidence type="ECO:0000313" key="1">
    <source>
        <dbReference type="EMBL" id="AKA35574.1"/>
    </source>
</evidence>
<dbReference type="InterPro" id="IPR001451">
    <property type="entry name" value="Hexapep"/>
</dbReference>
<name>A0A0D5YUK9_9FLAO</name>
<reference evidence="1 2" key="1">
    <citation type="submission" date="2015-03" db="EMBL/GenBank/DDBJ databases">
        <title>Complete genome sequence of Muricauda lutaonensis CC-HSB-11T, isolated from a coastal hot spring.</title>
        <authorList>
            <person name="Kim K.M."/>
        </authorList>
    </citation>
    <scope>NUCLEOTIDE SEQUENCE [LARGE SCALE GENOMIC DNA]</scope>
    <source>
        <strain evidence="1 2">CC-HSB-11</strain>
    </source>
</reference>
<dbReference type="Pfam" id="PF00132">
    <property type="entry name" value="Hexapep"/>
    <property type="match status" value="2"/>
</dbReference>
<accession>A0A0D5YUK9</accession>
<dbReference type="STRING" id="516051.VC82_1971"/>
<keyword evidence="2" id="KW-1185">Reference proteome</keyword>
<dbReference type="SUPFAM" id="SSF51161">
    <property type="entry name" value="Trimeric LpxA-like enzymes"/>
    <property type="match status" value="1"/>
</dbReference>
<dbReference type="KEGG" id="mlt:VC82_1971"/>
<dbReference type="EMBL" id="CP011071">
    <property type="protein sequence ID" value="AKA35574.1"/>
    <property type="molecule type" value="Genomic_DNA"/>
</dbReference>
<dbReference type="Gene3D" id="2.160.10.10">
    <property type="entry name" value="Hexapeptide repeat proteins"/>
    <property type="match status" value="1"/>
</dbReference>
<evidence type="ECO:0000313" key="2">
    <source>
        <dbReference type="Proteomes" id="UP000032726"/>
    </source>
</evidence>
<dbReference type="HOGENOM" id="CLU_064827_4_1_10"/>
<dbReference type="CDD" id="cd04645">
    <property type="entry name" value="LbH_gamma_CA_like"/>
    <property type="match status" value="1"/>
</dbReference>
<dbReference type="AlphaFoldDB" id="A0A0D5YUK9"/>
<dbReference type="PANTHER" id="PTHR13061:SF29">
    <property type="entry name" value="GAMMA CARBONIC ANHYDRASE-LIKE 1, MITOCHONDRIAL-RELATED"/>
    <property type="match status" value="1"/>
</dbReference>